<dbReference type="Proteomes" id="UP001378188">
    <property type="component" value="Unassembled WGS sequence"/>
</dbReference>
<dbReference type="EMBL" id="JAZHOF010000003">
    <property type="protein sequence ID" value="MEJ8571441.1"/>
    <property type="molecule type" value="Genomic_DNA"/>
</dbReference>
<proteinExistence type="predicted"/>
<evidence type="ECO:0000259" key="1">
    <source>
        <dbReference type="Pfam" id="PF12697"/>
    </source>
</evidence>
<dbReference type="SUPFAM" id="SSF53474">
    <property type="entry name" value="alpha/beta-Hydrolases"/>
    <property type="match status" value="1"/>
</dbReference>
<dbReference type="GO" id="GO:0016787">
    <property type="term" value="F:hydrolase activity"/>
    <property type="evidence" value="ECO:0007669"/>
    <property type="project" value="UniProtKB-KW"/>
</dbReference>
<dbReference type="InterPro" id="IPR029058">
    <property type="entry name" value="AB_hydrolase_fold"/>
</dbReference>
<keyword evidence="3" id="KW-1185">Reference proteome</keyword>
<dbReference type="AlphaFoldDB" id="A0AAW9RNQ8"/>
<dbReference type="PANTHER" id="PTHR43194">
    <property type="entry name" value="HYDROLASE ALPHA/BETA FOLD FAMILY"/>
    <property type="match status" value="1"/>
</dbReference>
<accession>A0AAW9RNQ8</accession>
<evidence type="ECO:0000313" key="2">
    <source>
        <dbReference type="EMBL" id="MEJ8571441.1"/>
    </source>
</evidence>
<reference evidence="2 3" key="1">
    <citation type="submission" date="2024-02" db="EMBL/GenBank/DDBJ databases">
        <title>Genome analysis and characterization of Microbaculum marinisediminis sp. nov., isolated from marine sediment.</title>
        <authorList>
            <person name="Du Z.-J."/>
            <person name="Ye Y.-Q."/>
            <person name="Zhang Z.-R."/>
            <person name="Yuan S.-M."/>
            <person name="Zhang X.-Y."/>
        </authorList>
    </citation>
    <scope>NUCLEOTIDE SEQUENCE [LARGE SCALE GENOMIC DNA]</scope>
    <source>
        <strain evidence="2 3">SDUM1044001</strain>
    </source>
</reference>
<dbReference type="Pfam" id="PF12697">
    <property type="entry name" value="Abhydrolase_6"/>
    <property type="match status" value="1"/>
</dbReference>
<protein>
    <submittedName>
        <fullName evidence="2">Alpha/beta hydrolase</fullName>
    </submittedName>
</protein>
<dbReference type="Gene3D" id="3.40.50.1820">
    <property type="entry name" value="alpha/beta hydrolase"/>
    <property type="match status" value="1"/>
</dbReference>
<feature type="domain" description="AB hydrolase-1" evidence="1">
    <location>
        <begin position="31"/>
        <end position="268"/>
    </location>
</feature>
<evidence type="ECO:0000313" key="3">
    <source>
        <dbReference type="Proteomes" id="UP001378188"/>
    </source>
</evidence>
<dbReference type="InterPro" id="IPR000073">
    <property type="entry name" value="AB_hydrolase_1"/>
</dbReference>
<dbReference type="RefSeq" id="WP_340329142.1">
    <property type="nucleotide sequence ID" value="NZ_JAZHOF010000003.1"/>
</dbReference>
<sequence>MNFADRLFRRPAVADVGPDRRASGASGGRAVVFVHGSLASGGMWKSYAGAVEPQFSTRAPDLVGHGRNPAWPPDRRFRLADEVAGLAGRVEGLCEPIDIVAHSYGGLVALRFAWENFDRVRSLMLIEPTCFRVLSDPVLGEGAGAERAEIAAVADAVRQGVRLGEPAAAMCRFVEYWNGPGAWRALADDLKDRFAGQAVSVMGNFDAADTDEMPLAELRDLAIPTLLVSGGRSTAAARRTTAIVAGLLPRAEAVEIADAGHMSPVTHAGVVRPLVEGWLKEGRVVPQMAA</sequence>
<gene>
    <name evidence="2" type="ORF">V3328_08155</name>
</gene>
<dbReference type="PANTHER" id="PTHR43194:SF2">
    <property type="entry name" value="PEROXISOMAL MEMBRANE PROTEIN LPX1"/>
    <property type="match status" value="1"/>
</dbReference>
<comment type="caution">
    <text evidence="2">The sequence shown here is derived from an EMBL/GenBank/DDBJ whole genome shotgun (WGS) entry which is preliminary data.</text>
</comment>
<keyword evidence="2" id="KW-0378">Hydrolase</keyword>
<organism evidence="2 3">
    <name type="scientific">Microbaculum marinum</name>
    <dbReference type="NCBI Taxonomy" id="1764581"/>
    <lineage>
        <taxon>Bacteria</taxon>
        <taxon>Pseudomonadati</taxon>
        <taxon>Pseudomonadota</taxon>
        <taxon>Alphaproteobacteria</taxon>
        <taxon>Hyphomicrobiales</taxon>
        <taxon>Tepidamorphaceae</taxon>
        <taxon>Microbaculum</taxon>
    </lineage>
</organism>
<name>A0AAW9RNQ8_9HYPH</name>
<dbReference type="InterPro" id="IPR050228">
    <property type="entry name" value="Carboxylesterase_BioH"/>
</dbReference>